<reference evidence="9" key="1">
    <citation type="journal article" date="2017" name="Genome Announc.">
        <title>High-Quality Whole-Genome Sequences of the Oligo-Mouse-Microbiota Bacterial Community.</title>
        <authorList>
            <person name="Garzetti D."/>
            <person name="Brugiroux S."/>
            <person name="Bunk B."/>
            <person name="Pukall R."/>
            <person name="McCoy K.D."/>
            <person name="Macpherson A.J."/>
            <person name="Stecher B."/>
        </authorList>
    </citation>
    <scope>NUCLEOTIDE SEQUENCE</scope>
    <source>
        <strain evidence="9">KB18</strain>
    </source>
</reference>
<evidence type="ECO:0000256" key="6">
    <source>
        <dbReference type="ARBA" id="ARBA00023004"/>
    </source>
</evidence>
<comment type="cofactor">
    <cofactor evidence="1">
        <name>[4Fe-4S] cluster</name>
        <dbReference type="ChEBI" id="CHEBI:49883"/>
    </cofactor>
</comment>
<evidence type="ECO:0000259" key="8">
    <source>
        <dbReference type="PROSITE" id="PS51379"/>
    </source>
</evidence>
<sequence length="257" mass="29349">MVLYFTATGNSLYAAKQFDTELVSIPQELKKTDRRYKADSIGIVCPLYELDMPDVIKEFIKNSEFETDYFYIVITYGCHHGGVAERVQEYLTSVGKKADYINTVIMLDNALPVFDMEEQKKLEPEKNVDEHLAAIRADIDGKKREIQFASQEEKDFYQGFVNMIKENGPMLVKPYYRVTEDCIGCGICSRVCPMGCISVKEGRAEHDYTDCVSCMACIHACPQKSIQFATFKEVNPEHRYRNPNIPLKEIIAGNCQK</sequence>
<dbReference type="InterPro" id="IPR047964">
    <property type="entry name" value="EFR1-like"/>
</dbReference>
<reference evidence="10 12" key="3">
    <citation type="submission" date="2020-11" db="EMBL/GenBank/DDBJ databases">
        <title>Closed and high quality bacterial genomes of the OMM12 community.</title>
        <authorList>
            <person name="Marbouty M."/>
            <person name="Lamy-Besnier Q."/>
            <person name="Debarbieux L."/>
            <person name="Koszul R."/>
        </authorList>
    </citation>
    <scope>NUCLEOTIDE SEQUENCE [LARGE SCALE GENOMIC DNA]</scope>
    <source>
        <strain evidence="10 12">KB18</strain>
    </source>
</reference>
<dbReference type="PANTHER" id="PTHR24960">
    <property type="entry name" value="PHOTOSYSTEM I IRON-SULFUR CENTER-RELATED"/>
    <property type="match status" value="1"/>
</dbReference>
<comment type="function">
    <text evidence="2">Ferredoxins are iron-sulfur proteins that transfer electrons in a wide variety of metabolic reactions.</text>
</comment>
<dbReference type="InterPro" id="IPR017896">
    <property type="entry name" value="4Fe4S_Fe-S-bd"/>
</dbReference>
<feature type="domain" description="4Fe-4S ferredoxin-type" evidence="8">
    <location>
        <begin position="203"/>
        <end position="231"/>
    </location>
</feature>
<dbReference type="RefSeq" id="WP_066541100.1">
    <property type="nucleotide sequence ID" value="NZ_CP021422.1"/>
</dbReference>
<reference evidence="11" key="2">
    <citation type="submission" date="2017-05" db="EMBL/GenBank/DDBJ databases">
        <title>Improved OligoMM genomes.</title>
        <authorList>
            <person name="Garzetti D."/>
        </authorList>
    </citation>
    <scope>NUCLEOTIDE SEQUENCE [LARGE SCALE GENOMIC DNA]</scope>
    <source>
        <strain evidence="11">KB18</strain>
    </source>
</reference>
<keyword evidence="5" id="KW-0479">Metal-binding</keyword>
<proteinExistence type="predicted"/>
<dbReference type="SUPFAM" id="SSF54862">
    <property type="entry name" value="4Fe-4S ferredoxins"/>
    <property type="match status" value="1"/>
</dbReference>
<evidence type="ECO:0000256" key="3">
    <source>
        <dbReference type="ARBA" id="ARBA00013529"/>
    </source>
</evidence>
<dbReference type="PROSITE" id="PS51379">
    <property type="entry name" value="4FE4S_FER_2"/>
    <property type="match status" value="2"/>
</dbReference>
<dbReference type="EMBL" id="CP021422">
    <property type="protein sequence ID" value="ASB41024.1"/>
    <property type="molecule type" value="Genomic_DNA"/>
</dbReference>
<gene>
    <name evidence="9" type="ORF">ADH66_10405</name>
    <name evidence="10" type="ORF">I5Q82_00725</name>
</gene>
<feature type="domain" description="4Fe-4S ferredoxin-type" evidence="8">
    <location>
        <begin position="173"/>
        <end position="202"/>
    </location>
</feature>
<evidence type="ECO:0000313" key="10">
    <source>
        <dbReference type="EMBL" id="QQR30305.1"/>
    </source>
</evidence>
<dbReference type="Proteomes" id="UP000196710">
    <property type="component" value="Chromosome"/>
</dbReference>
<dbReference type="Pfam" id="PF12838">
    <property type="entry name" value="Fer4_7"/>
    <property type="match status" value="1"/>
</dbReference>
<evidence type="ECO:0000313" key="11">
    <source>
        <dbReference type="Proteomes" id="UP000196710"/>
    </source>
</evidence>
<keyword evidence="6" id="KW-0408">Iron</keyword>
<keyword evidence="7" id="KW-0411">Iron-sulfur</keyword>
<dbReference type="InterPro" id="IPR029039">
    <property type="entry name" value="Flavoprotein-like_sf"/>
</dbReference>
<evidence type="ECO:0000256" key="7">
    <source>
        <dbReference type="ARBA" id="ARBA00023014"/>
    </source>
</evidence>
<dbReference type="PROSITE" id="PS00198">
    <property type="entry name" value="4FE4S_FER_1"/>
    <property type="match status" value="2"/>
</dbReference>
<evidence type="ECO:0000256" key="5">
    <source>
        <dbReference type="ARBA" id="ARBA00022723"/>
    </source>
</evidence>
<dbReference type="AlphaFoldDB" id="A0A1Z2XRG5"/>
<dbReference type="EMBL" id="CP065321">
    <property type="protein sequence ID" value="QQR30305.1"/>
    <property type="molecule type" value="Genomic_DNA"/>
</dbReference>
<dbReference type="NCBIfam" id="NF038196">
    <property type="entry name" value="ferrodoxin_EFR1"/>
    <property type="match status" value="1"/>
</dbReference>
<evidence type="ECO:0000256" key="4">
    <source>
        <dbReference type="ARBA" id="ARBA00022485"/>
    </source>
</evidence>
<keyword evidence="11" id="KW-1185">Reference proteome</keyword>
<evidence type="ECO:0000256" key="1">
    <source>
        <dbReference type="ARBA" id="ARBA00001966"/>
    </source>
</evidence>
<dbReference type="GO" id="GO:0046872">
    <property type="term" value="F:metal ion binding"/>
    <property type="evidence" value="ECO:0007669"/>
    <property type="project" value="UniProtKB-KW"/>
</dbReference>
<dbReference type="SUPFAM" id="SSF52218">
    <property type="entry name" value="Flavoproteins"/>
    <property type="match status" value="1"/>
</dbReference>
<name>A0A1Z2XRG5_9FIRM</name>
<protein>
    <recommendedName>
        <fullName evidence="3">Ferredoxin</fullName>
    </recommendedName>
</protein>
<dbReference type="GO" id="GO:0051539">
    <property type="term" value="F:4 iron, 4 sulfur cluster binding"/>
    <property type="evidence" value="ECO:0007669"/>
    <property type="project" value="UniProtKB-KW"/>
</dbReference>
<dbReference type="Gene3D" id="3.30.70.20">
    <property type="match status" value="1"/>
</dbReference>
<evidence type="ECO:0000313" key="12">
    <source>
        <dbReference type="Proteomes" id="UP000596035"/>
    </source>
</evidence>
<accession>A0A1Z2XRG5</accession>
<evidence type="ECO:0000313" key="9">
    <source>
        <dbReference type="EMBL" id="ASB41024.1"/>
    </source>
</evidence>
<evidence type="ECO:0000256" key="2">
    <source>
        <dbReference type="ARBA" id="ARBA00003532"/>
    </source>
</evidence>
<dbReference type="PANTHER" id="PTHR24960:SF79">
    <property type="entry name" value="PHOTOSYSTEM I IRON-SULFUR CENTER"/>
    <property type="match status" value="1"/>
</dbReference>
<dbReference type="Proteomes" id="UP000596035">
    <property type="component" value="Chromosome"/>
</dbReference>
<keyword evidence="4" id="KW-0004">4Fe-4S</keyword>
<dbReference type="InterPro" id="IPR017900">
    <property type="entry name" value="4Fe4S_Fe_S_CS"/>
</dbReference>
<dbReference type="InterPro" id="IPR050157">
    <property type="entry name" value="PSI_iron-sulfur_center"/>
</dbReference>
<dbReference type="KEGG" id="amur:ADH66_10405"/>
<organism evidence="10 12">
    <name type="scientific">Acutalibacter muris</name>
    <dbReference type="NCBI Taxonomy" id="1796620"/>
    <lineage>
        <taxon>Bacteria</taxon>
        <taxon>Bacillati</taxon>
        <taxon>Bacillota</taxon>
        <taxon>Clostridia</taxon>
        <taxon>Eubacteriales</taxon>
        <taxon>Acutalibacteraceae</taxon>
        <taxon>Acutalibacter</taxon>
    </lineage>
</organism>